<dbReference type="AlphaFoldDB" id="A0A3D9YUY7"/>
<keyword evidence="1" id="KW-1133">Transmembrane helix</keyword>
<protein>
    <recommendedName>
        <fullName evidence="5">Superfamily 6 holin (LLH)</fullName>
    </recommendedName>
</protein>
<evidence type="ECO:0000313" key="3">
    <source>
        <dbReference type="EMBL" id="REF86427.1"/>
    </source>
</evidence>
<organism evidence="3 4">
    <name type="scientific">Methylovirgula ligni</name>
    <dbReference type="NCBI Taxonomy" id="569860"/>
    <lineage>
        <taxon>Bacteria</taxon>
        <taxon>Pseudomonadati</taxon>
        <taxon>Pseudomonadota</taxon>
        <taxon>Alphaproteobacteria</taxon>
        <taxon>Hyphomicrobiales</taxon>
        <taxon>Beijerinckiaceae</taxon>
        <taxon>Methylovirgula</taxon>
    </lineage>
</organism>
<evidence type="ECO:0000256" key="2">
    <source>
        <dbReference type="SAM" id="SignalP"/>
    </source>
</evidence>
<accession>A0A3D9YUY7</accession>
<dbReference type="EMBL" id="QUMO01000003">
    <property type="protein sequence ID" value="REF86427.1"/>
    <property type="molecule type" value="Genomic_DNA"/>
</dbReference>
<feature type="transmembrane region" description="Helical" evidence="1">
    <location>
        <begin position="36"/>
        <end position="63"/>
    </location>
</feature>
<comment type="caution">
    <text evidence="3">The sequence shown here is derived from an EMBL/GenBank/DDBJ whole genome shotgun (WGS) entry which is preliminary data.</text>
</comment>
<dbReference type="RefSeq" id="WP_115836966.1">
    <property type="nucleotide sequence ID" value="NZ_CP025086.1"/>
</dbReference>
<sequence length="167" mass="17278">MRARIFHAAAMTFAASSAFADAGGTTVSLSPLLTYLGPVIGAALAALVAALLRIIFAILNIYLKKLGFAFTTDQYAAVARSAEKIVAGWWSSVEPAIAAAKYDLKSEVVAHLSQAVLDDIGPIANDLGLKPDGAAQFVVARIGDLQKDLLKALGATPIPAQSVADAK</sequence>
<proteinExistence type="predicted"/>
<keyword evidence="4" id="KW-1185">Reference proteome</keyword>
<dbReference type="Proteomes" id="UP000256900">
    <property type="component" value="Unassembled WGS sequence"/>
</dbReference>
<feature type="signal peptide" evidence="2">
    <location>
        <begin position="1"/>
        <end position="20"/>
    </location>
</feature>
<evidence type="ECO:0008006" key="5">
    <source>
        <dbReference type="Google" id="ProtNLM"/>
    </source>
</evidence>
<evidence type="ECO:0000313" key="4">
    <source>
        <dbReference type="Proteomes" id="UP000256900"/>
    </source>
</evidence>
<reference evidence="3 4" key="1">
    <citation type="submission" date="2018-08" db="EMBL/GenBank/DDBJ databases">
        <title>Genomic Encyclopedia of Type Strains, Phase IV (KMG-IV): sequencing the most valuable type-strain genomes for metagenomic binning, comparative biology and taxonomic classification.</title>
        <authorList>
            <person name="Goeker M."/>
        </authorList>
    </citation>
    <scope>NUCLEOTIDE SEQUENCE [LARGE SCALE GENOMIC DNA]</scope>
    <source>
        <strain evidence="3 4">BW863</strain>
    </source>
</reference>
<feature type="chain" id="PRO_5017714852" description="Superfamily 6 holin (LLH)" evidence="2">
    <location>
        <begin position="21"/>
        <end position="167"/>
    </location>
</feature>
<name>A0A3D9YUY7_9HYPH</name>
<keyword evidence="2" id="KW-0732">Signal</keyword>
<keyword evidence="1" id="KW-0472">Membrane</keyword>
<evidence type="ECO:0000256" key="1">
    <source>
        <dbReference type="SAM" id="Phobius"/>
    </source>
</evidence>
<gene>
    <name evidence="3" type="ORF">DES32_2479</name>
</gene>
<keyword evidence="1" id="KW-0812">Transmembrane</keyword>